<evidence type="ECO:0000313" key="3">
    <source>
        <dbReference type="Proteomes" id="UP000219042"/>
    </source>
</evidence>
<dbReference type="AlphaFoldDB" id="A0A240EAL7"/>
<keyword evidence="1" id="KW-0732">Signal</keyword>
<name>A0A240EAL7_9GAMM</name>
<feature type="signal peptide" evidence="1">
    <location>
        <begin position="1"/>
        <end position="29"/>
    </location>
</feature>
<dbReference type="Proteomes" id="UP000219042">
    <property type="component" value="Unassembled WGS sequence"/>
</dbReference>
<gene>
    <name evidence="2" type="ORF">SAMN05421731_105312</name>
</gene>
<sequence length="300" mass="33095">MISRKRRHNVFSTGISVCTLCFFAGSTHAVDLNSQDLIPAPAGTNAVLGYMTYASRDSFATINDKEIKDNTGLKSVVGIFRYVYYMDIGGFTVAPQVLLPYGRLYDGSLNNTRLESASGAADPIFAAPVWLVNNSKTNFAIVPYLYVPAGAYDAGRTLNLGENRWKFDLQLGGTQQLGGGFTAQVSADVMWYGDNKDAINNGVGRLEQDNTYQVQGWLSYTPPEDKTWTLAAGYSKYWGGKQTVDGVENGQMTKVDQLRLELSKFVAPTVQLQGQLQRDLQMEGGFKEDLRATLRIMKVF</sequence>
<reference evidence="3" key="1">
    <citation type="submission" date="2016-09" db="EMBL/GenBank/DDBJ databases">
        <authorList>
            <person name="Varghese N."/>
            <person name="Submissions S."/>
        </authorList>
    </citation>
    <scope>NUCLEOTIDE SEQUENCE [LARGE SCALE GENOMIC DNA]</scope>
    <source>
        <strain evidence="3">ANC 4466</strain>
    </source>
</reference>
<organism evidence="2 3">
    <name type="scientific">Acinetobacter puyangensis</name>
    <dbReference type="NCBI Taxonomy" id="1096779"/>
    <lineage>
        <taxon>Bacteria</taxon>
        <taxon>Pseudomonadati</taxon>
        <taxon>Pseudomonadota</taxon>
        <taxon>Gammaproteobacteria</taxon>
        <taxon>Moraxellales</taxon>
        <taxon>Moraxellaceae</taxon>
        <taxon>Acinetobacter</taxon>
    </lineage>
</organism>
<keyword evidence="3" id="KW-1185">Reference proteome</keyword>
<dbReference type="Pfam" id="PF13557">
    <property type="entry name" value="Phenol_MetA_deg"/>
    <property type="match status" value="1"/>
</dbReference>
<evidence type="ECO:0000313" key="2">
    <source>
        <dbReference type="EMBL" id="SNX45757.1"/>
    </source>
</evidence>
<dbReference type="OrthoDB" id="191143at2"/>
<feature type="chain" id="PRO_5012851181" evidence="1">
    <location>
        <begin position="30"/>
        <end position="300"/>
    </location>
</feature>
<protein>
    <submittedName>
        <fullName evidence="2">MetA-pathway of phenol degradation</fullName>
    </submittedName>
</protein>
<dbReference type="InterPro" id="IPR025737">
    <property type="entry name" value="FApF"/>
</dbReference>
<proteinExistence type="predicted"/>
<dbReference type="EMBL" id="OANT01000005">
    <property type="protein sequence ID" value="SNX45757.1"/>
    <property type="molecule type" value="Genomic_DNA"/>
</dbReference>
<accession>A0A240EAL7</accession>
<evidence type="ECO:0000256" key="1">
    <source>
        <dbReference type="SAM" id="SignalP"/>
    </source>
</evidence>
<dbReference type="RefSeq" id="WP_097079507.1">
    <property type="nucleotide sequence ID" value="NZ_BAABHT010000005.1"/>
</dbReference>